<dbReference type="Proteomes" id="UP000774935">
    <property type="component" value="Unassembled WGS sequence"/>
</dbReference>
<evidence type="ECO:0000256" key="1">
    <source>
        <dbReference type="SAM" id="MobiDB-lite"/>
    </source>
</evidence>
<accession>A0ABS6X8S7</accession>
<evidence type="ECO:0000313" key="3">
    <source>
        <dbReference type="EMBL" id="MBW3364322.1"/>
    </source>
</evidence>
<dbReference type="PROSITE" id="PS51257">
    <property type="entry name" value="PROKAR_LIPOPROTEIN"/>
    <property type="match status" value="1"/>
</dbReference>
<organism evidence="3 4">
    <name type="scientific">Pontibacter populi</name>
    <dbReference type="NCBI Taxonomy" id="890055"/>
    <lineage>
        <taxon>Bacteria</taxon>
        <taxon>Pseudomonadati</taxon>
        <taxon>Bacteroidota</taxon>
        <taxon>Cytophagia</taxon>
        <taxon>Cytophagales</taxon>
        <taxon>Hymenobacteraceae</taxon>
        <taxon>Pontibacter</taxon>
    </lineage>
</organism>
<gene>
    <name evidence="3" type="ORF">KYK27_04665</name>
</gene>
<name>A0ABS6X8S7_9BACT</name>
<feature type="domain" description="DUF4142" evidence="2">
    <location>
        <begin position="51"/>
        <end position="184"/>
    </location>
</feature>
<dbReference type="RefSeq" id="WP_199108825.1">
    <property type="nucleotide sequence ID" value="NZ_JAHWXQ010000001.1"/>
</dbReference>
<reference evidence="3 4" key="1">
    <citation type="submission" date="2021-07" db="EMBL/GenBank/DDBJ databases">
        <authorList>
            <person name="Kim M.K."/>
        </authorList>
    </citation>
    <scope>NUCLEOTIDE SEQUENCE [LARGE SCALE GENOMIC DNA]</scope>
    <source>
        <strain evidence="3 4">HLY7-15</strain>
    </source>
</reference>
<evidence type="ECO:0000313" key="4">
    <source>
        <dbReference type="Proteomes" id="UP000774935"/>
    </source>
</evidence>
<dbReference type="Pfam" id="PF13628">
    <property type="entry name" value="DUF4142"/>
    <property type="match status" value="1"/>
</dbReference>
<evidence type="ECO:0000259" key="2">
    <source>
        <dbReference type="Pfam" id="PF13628"/>
    </source>
</evidence>
<dbReference type="Gene3D" id="1.20.1260.10">
    <property type="match status" value="1"/>
</dbReference>
<dbReference type="InterPro" id="IPR012347">
    <property type="entry name" value="Ferritin-like"/>
</dbReference>
<feature type="region of interest" description="Disordered" evidence="1">
    <location>
        <begin position="25"/>
        <end position="47"/>
    </location>
</feature>
<sequence>MKKLTSTTLIACALLFGFSCNQKKEPVEEAQEANEQAFEDTPMEETKDDVSEFMTEAASGGMMEVELGKIAQQKAQHADVKSFAQMMVTDHTKANDELKALAGTKSIILPDSMSKDHMDHINNLRDKTGADFDNAYMDLMVDDHEDDVKEFDEAAQNLQDPEVKAFASKTVVTLRKHLDRAKQINDMLDKQKK</sequence>
<comment type="caution">
    <text evidence="3">The sequence shown here is derived from an EMBL/GenBank/DDBJ whole genome shotgun (WGS) entry which is preliminary data.</text>
</comment>
<keyword evidence="4" id="KW-1185">Reference proteome</keyword>
<dbReference type="PANTHER" id="PTHR38593:SF1">
    <property type="entry name" value="BLR2558 PROTEIN"/>
    <property type="match status" value="1"/>
</dbReference>
<proteinExistence type="predicted"/>
<feature type="compositionally biased region" description="Acidic residues" evidence="1">
    <location>
        <begin position="28"/>
        <end position="43"/>
    </location>
</feature>
<dbReference type="PANTHER" id="PTHR38593">
    <property type="entry name" value="BLR2558 PROTEIN"/>
    <property type="match status" value="1"/>
</dbReference>
<dbReference type="InterPro" id="IPR025419">
    <property type="entry name" value="DUF4142"/>
</dbReference>
<protein>
    <submittedName>
        <fullName evidence="3">DUF4142 domain-containing protein</fullName>
    </submittedName>
</protein>
<dbReference type="EMBL" id="JAHWXQ010000001">
    <property type="protein sequence ID" value="MBW3364322.1"/>
    <property type="molecule type" value="Genomic_DNA"/>
</dbReference>